<dbReference type="PANTHER" id="PTHR18964:SF149">
    <property type="entry name" value="BIFUNCTIONAL UDP-N-ACETYLGLUCOSAMINE 2-EPIMERASE_N-ACETYLMANNOSAMINE KINASE"/>
    <property type="match status" value="1"/>
</dbReference>
<accession>A0A926DXL8</accession>
<proteinExistence type="inferred from homology"/>
<dbReference type="PROSITE" id="PS01125">
    <property type="entry name" value="ROK"/>
    <property type="match status" value="1"/>
</dbReference>
<dbReference type="InterPro" id="IPR049874">
    <property type="entry name" value="ROK_cs"/>
</dbReference>
<dbReference type="AlphaFoldDB" id="A0A926DXL8"/>
<dbReference type="InterPro" id="IPR043129">
    <property type="entry name" value="ATPase_NBD"/>
</dbReference>
<dbReference type="Proteomes" id="UP000653127">
    <property type="component" value="Unassembled WGS sequence"/>
</dbReference>
<evidence type="ECO:0000256" key="1">
    <source>
        <dbReference type="ARBA" id="ARBA00006479"/>
    </source>
</evidence>
<evidence type="ECO:0000313" key="3">
    <source>
        <dbReference type="Proteomes" id="UP000653127"/>
    </source>
</evidence>
<organism evidence="2 3">
    <name type="scientific">Ligaoa zhengdingensis</name>
    <dbReference type="NCBI Taxonomy" id="2763658"/>
    <lineage>
        <taxon>Bacteria</taxon>
        <taxon>Bacillati</taxon>
        <taxon>Bacillota</taxon>
        <taxon>Clostridia</taxon>
        <taxon>Eubacteriales</taxon>
        <taxon>Oscillospiraceae</taxon>
        <taxon>Ligaoa</taxon>
    </lineage>
</organism>
<name>A0A926DXL8_9FIRM</name>
<evidence type="ECO:0000313" key="2">
    <source>
        <dbReference type="EMBL" id="MBC8546661.1"/>
    </source>
</evidence>
<reference evidence="2" key="1">
    <citation type="submission" date="2020-08" db="EMBL/GenBank/DDBJ databases">
        <title>Genome public.</title>
        <authorList>
            <person name="Liu C."/>
            <person name="Sun Q."/>
        </authorList>
    </citation>
    <scope>NUCLEOTIDE SEQUENCE</scope>
    <source>
        <strain evidence="2">NSJ-31</strain>
    </source>
</reference>
<protein>
    <submittedName>
        <fullName evidence="2">ROK family protein</fullName>
    </submittedName>
</protein>
<keyword evidence="3" id="KW-1185">Reference proteome</keyword>
<dbReference type="InterPro" id="IPR000600">
    <property type="entry name" value="ROK"/>
</dbReference>
<dbReference type="Gene3D" id="3.30.420.40">
    <property type="match status" value="2"/>
</dbReference>
<dbReference type="Pfam" id="PF00480">
    <property type="entry name" value="ROK"/>
    <property type="match status" value="1"/>
</dbReference>
<comment type="similarity">
    <text evidence="1">Belongs to the ROK (NagC/XylR) family.</text>
</comment>
<dbReference type="RefSeq" id="WP_249282740.1">
    <property type="nucleotide sequence ID" value="NZ_JACRST010000008.1"/>
</dbReference>
<dbReference type="SUPFAM" id="SSF53067">
    <property type="entry name" value="Actin-like ATPase domain"/>
    <property type="match status" value="1"/>
</dbReference>
<sequence>MQHYLGIDLGGTNIAVGVLDESYRIIARARLKTRAIRPAAEICDDMAKAARMAAEQAGISIADLPWVGVGSPGSVNPKAGVVGYSGNLGFRDVPLAAMMQERLGVTVYTENDANAAAYGEALAGAAKGVSNVLAITLGTGVGGGVILDGKILSGRDGAAGELGHMGIVVGGRPCSCGRNGCIEAYASATGLIRLTREAMEQHPESRLWELAPSLEQVDGKTAFDALRLGDAVGTAVVDEYVEYLAYALVNYINIFAPELIVLGGGISHEGEPFLERIRRAMEGKVFGGVNHTRLACATLGNDAGIIGAALLGKNAIGNP</sequence>
<dbReference type="PANTHER" id="PTHR18964">
    <property type="entry name" value="ROK (REPRESSOR, ORF, KINASE) FAMILY"/>
    <property type="match status" value="1"/>
</dbReference>
<dbReference type="EMBL" id="JACRST010000008">
    <property type="protein sequence ID" value="MBC8546661.1"/>
    <property type="molecule type" value="Genomic_DNA"/>
</dbReference>
<comment type="caution">
    <text evidence="2">The sequence shown here is derived from an EMBL/GenBank/DDBJ whole genome shotgun (WGS) entry which is preliminary data.</text>
</comment>
<gene>
    <name evidence="2" type="ORF">H8711_06895</name>
</gene>